<evidence type="ECO:0000313" key="2">
    <source>
        <dbReference type="EMBL" id="KAJ7661206.1"/>
    </source>
</evidence>
<evidence type="ECO:0000313" key="3">
    <source>
        <dbReference type="Proteomes" id="UP001221757"/>
    </source>
</evidence>
<keyword evidence="3" id="KW-1185">Reference proteome</keyword>
<dbReference type="EMBL" id="JARKIE010000251">
    <property type="protein sequence ID" value="KAJ7661206.1"/>
    <property type="molecule type" value="Genomic_DNA"/>
</dbReference>
<accession>A0AAD7G6R4</accession>
<dbReference type="Proteomes" id="UP001221757">
    <property type="component" value="Unassembled WGS sequence"/>
</dbReference>
<organism evidence="2 3">
    <name type="scientific">Mycena rosella</name>
    <name type="common">Pink bonnet</name>
    <name type="synonym">Agaricus rosellus</name>
    <dbReference type="NCBI Taxonomy" id="1033263"/>
    <lineage>
        <taxon>Eukaryota</taxon>
        <taxon>Fungi</taxon>
        <taxon>Dikarya</taxon>
        <taxon>Basidiomycota</taxon>
        <taxon>Agaricomycotina</taxon>
        <taxon>Agaricomycetes</taxon>
        <taxon>Agaricomycetidae</taxon>
        <taxon>Agaricales</taxon>
        <taxon>Marasmiineae</taxon>
        <taxon>Mycenaceae</taxon>
        <taxon>Mycena</taxon>
    </lineage>
</organism>
<comment type="caution">
    <text evidence="2">The sequence shown here is derived from an EMBL/GenBank/DDBJ whole genome shotgun (WGS) entry which is preliminary data.</text>
</comment>
<proteinExistence type="predicted"/>
<dbReference type="AlphaFoldDB" id="A0AAD7G6R4"/>
<sequence>MAVVLIQAGATFVSGGFCSAAAALGWQILRLRRAIRGGVSWQEEKSDGHVTPPSQDIALPSQALACGPHERRMIACAYRCCKTPTRPPAHANSAGNGEGEGEGAPEPSEERPSQEGRVFS</sequence>
<protein>
    <submittedName>
        <fullName evidence="2">Uncharacterized protein</fullName>
    </submittedName>
</protein>
<gene>
    <name evidence="2" type="ORF">B0H17DRAFT_1185237</name>
</gene>
<name>A0AAD7G6R4_MYCRO</name>
<reference evidence="2" key="1">
    <citation type="submission" date="2023-03" db="EMBL/GenBank/DDBJ databases">
        <title>Massive genome expansion in bonnet fungi (Mycena s.s.) driven by repeated elements and novel gene families across ecological guilds.</title>
        <authorList>
            <consortium name="Lawrence Berkeley National Laboratory"/>
            <person name="Harder C.B."/>
            <person name="Miyauchi S."/>
            <person name="Viragh M."/>
            <person name="Kuo A."/>
            <person name="Thoen E."/>
            <person name="Andreopoulos B."/>
            <person name="Lu D."/>
            <person name="Skrede I."/>
            <person name="Drula E."/>
            <person name="Henrissat B."/>
            <person name="Morin E."/>
            <person name="Kohler A."/>
            <person name="Barry K."/>
            <person name="LaButti K."/>
            <person name="Morin E."/>
            <person name="Salamov A."/>
            <person name="Lipzen A."/>
            <person name="Mereny Z."/>
            <person name="Hegedus B."/>
            <person name="Baldrian P."/>
            <person name="Stursova M."/>
            <person name="Weitz H."/>
            <person name="Taylor A."/>
            <person name="Grigoriev I.V."/>
            <person name="Nagy L.G."/>
            <person name="Martin F."/>
            <person name="Kauserud H."/>
        </authorList>
    </citation>
    <scope>NUCLEOTIDE SEQUENCE</scope>
    <source>
        <strain evidence="2">CBHHK067</strain>
    </source>
</reference>
<evidence type="ECO:0000256" key="1">
    <source>
        <dbReference type="SAM" id="MobiDB-lite"/>
    </source>
</evidence>
<feature type="region of interest" description="Disordered" evidence="1">
    <location>
        <begin position="86"/>
        <end position="120"/>
    </location>
</feature>